<keyword evidence="2 6" id="KW-0489">Methyltransferase</keyword>
<dbReference type="PANTHER" id="PTHR43191:SF2">
    <property type="entry name" value="RRNA METHYLTRANSFERASE 3, MITOCHONDRIAL"/>
    <property type="match status" value="1"/>
</dbReference>
<proteinExistence type="inferred from homology"/>
<dbReference type="GO" id="GO:0006396">
    <property type="term" value="P:RNA processing"/>
    <property type="evidence" value="ECO:0007669"/>
    <property type="project" value="InterPro"/>
</dbReference>
<dbReference type="InterPro" id="IPR029064">
    <property type="entry name" value="Ribosomal_eL30-like_sf"/>
</dbReference>
<dbReference type="Pfam" id="PF00588">
    <property type="entry name" value="SpoU_methylase"/>
    <property type="match status" value="2"/>
</dbReference>
<sequence length="301" mass="32432">MVSPELVTSASNTTLKRLRSLSQKKYRRAENLFLAEGLRIVTEATEAGWTPRILVFATAHRDHPLVRRLVQLTLHAGGRALETTPDILSTLSGKDNPQSVLAAFEPRPLSLADLDPHSAPRWLVAQSLKDPGNLGTMLRTCDATGAGALILLDDSADPLSVEAIRASMGAYFTVPCLTTKWPDFLTWLRHTPPAPRSGERGVEDNAKRQRRLAQRAGVGASPPSSPTLIGAALDPRARPYTHTPYPAPSFILMGNEQAGLPADYRDACDYLAAMPMLGKADSLNVAIAAAVLLYQALAVQS</sequence>
<dbReference type="RefSeq" id="WP_182294404.1">
    <property type="nucleotide sequence ID" value="NZ_CP059851.1"/>
</dbReference>
<dbReference type="SMART" id="SM00967">
    <property type="entry name" value="SpoU_sub_bind"/>
    <property type="match status" value="1"/>
</dbReference>
<evidence type="ECO:0000313" key="6">
    <source>
        <dbReference type="EMBL" id="QMW21555.1"/>
    </source>
</evidence>
<accession>A0A7G5IDW3</accession>
<organism evidence="6 7">
    <name type="scientific">Sandaracinobacteroides saxicola</name>
    <dbReference type="NCBI Taxonomy" id="2759707"/>
    <lineage>
        <taxon>Bacteria</taxon>
        <taxon>Pseudomonadati</taxon>
        <taxon>Pseudomonadota</taxon>
        <taxon>Alphaproteobacteria</taxon>
        <taxon>Sphingomonadales</taxon>
        <taxon>Sphingosinicellaceae</taxon>
        <taxon>Sandaracinobacteroides</taxon>
    </lineage>
</organism>
<dbReference type="GO" id="GO:0005737">
    <property type="term" value="C:cytoplasm"/>
    <property type="evidence" value="ECO:0007669"/>
    <property type="project" value="UniProtKB-ARBA"/>
</dbReference>
<dbReference type="Pfam" id="PF22435">
    <property type="entry name" value="MRM3-like_sub_bind"/>
    <property type="match status" value="1"/>
</dbReference>
<evidence type="ECO:0000256" key="2">
    <source>
        <dbReference type="ARBA" id="ARBA00022603"/>
    </source>
</evidence>
<dbReference type="GO" id="GO:0003723">
    <property type="term" value="F:RNA binding"/>
    <property type="evidence" value="ECO:0007669"/>
    <property type="project" value="InterPro"/>
</dbReference>
<keyword evidence="7" id="KW-1185">Reference proteome</keyword>
<feature type="compositionally biased region" description="Basic and acidic residues" evidence="4">
    <location>
        <begin position="197"/>
        <end position="207"/>
    </location>
</feature>
<evidence type="ECO:0000313" key="7">
    <source>
        <dbReference type="Proteomes" id="UP000515292"/>
    </source>
</evidence>
<dbReference type="InterPro" id="IPR051259">
    <property type="entry name" value="rRNA_Methyltransferase"/>
</dbReference>
<dbReference type="Proteomes" id="UP000515292">
    <property type="component" value="Chromosome"/>
</dbReference>
<dbReference type="AlphaFoldDB" id="A0A7G5IDW3"/>
<dbReference type="SUPFAM" id="SSF75217">
    <property type="entry name" value="alpha/beta knot"/>
    <property type="match status" value="1"/>
</dbReference>
<dbReference type="PANTHER" id="PTHR43191">
    <property type="entry name" value="RRNA METHYLTRANSFERASE 3"/>
    <property type="match status" value="1"/>
</dbReference>
<dbReference type="InterPro" id="IPR001537">
    <property type="entry name" value="SpoU_MeTrfase"/>
</dbReference>
<dbReference type="SUPFAM" id="SSF55315">
    <property type="entry name" value="L30e-like"/>
    <property type="match status" value="1"/>
</dbReference>
<evidence type="ECO:0000256" key="3">
    <source>
        <dbReference type="ARBA" id="ARBA00022679"/>
    </source>
</evidence>
<dbReference type="InterPro" id="IPR013123">
    <property type="entry name" value="SpoU_subst-bd"/>
</dbReference>
<dbReference type="CDD" id="cd18095">
    <property type="entry name" value="SpoU-like_rRNA-MTase"/>
    <property type="match status" value="1"/>
</dbReference>
<dbReference type="InterPro" id="IPR029026">
    <property type="entry name" value="tRNA_m1G_MTases_N"/>
</dbReference>
<feature type="region of interest" description="Disordered" evidence="4">
    <location>
        <begin position="192"/>
        <end position="230"/>
    </location>
</feature>
<feature type="domain" description="RNA 2-O ribose methyltransferase substrate binding" evidence="5">
    <location>
        <begin position="34"/>
        <end position="110"/>
    </location>
</feature>
<dbReference type="InterPro" id="IPR029028">
    <property type="entry name" value="Alpha/beta_knot_MTases"/>
</dbReference>
<keyword evidence="3 6" id="KW-0808">Transferase</keyword>
<evidence type="ECO:0000256" key="4">
    <source>
        <dbReference type="SAM" id="MobiDB-lite"/>
    </source>
</evidence>
<comment type="similarity">
    <text evidence="1">Belongs to the class IV-like SAM-binding methyltransferase superfamily. RNA methyltransferase TrmH family.</text>
</comment>
<dbReference type="GO" id="GO:0032259">
    <property type="term" value="P:methylation"/>
    <property type="evidence" value="ECO:0007669"/>
    <property type="project" value="UniProtKB-KW"/>
</dbReference>
<dbReference type="Gene3D" id="3.30.1330.30">
    <property type="match status" value="1"/>
</dbReference>
<dbReference type="KEGG" id="sand:H3309_08965"/>
<dbReference type="EMBL" id="CP059851">
    <property type="protein sequence ID" value="QMW21555.1"/>
    <property type="molecule type" value="Genomic_DNA"/>
</dbReference>
<evidence type="ECO:0000259" key="5">
    <source>
        <dbReference type="SMART" id="SM00967"/>
    </source>
</evidence>
<dbReference type="Gene3D" id="3.40.1280.10">
    <property type="match status" value="1"/>
</dbReference>
<protein>
    <submittedName>
        <fullName evidence="6">RNA methyltransferase</fullName>
    </submittedName>
</protein>
<gene>
    <name evidence="6" type="ORF">H3309_08965</name>
</gene>
<dbReference type="InterPro" id="IPR053888">
    <property type="entry name" value="MRM3-like_sub_bind"/>
</dbReference>
<dbReference type="GO" id="GO:0008173">
    <property type="term" value="F:RNA methyltransferase activity"/>
    <property type="evidence" value="ECO:0007669"/>
    <property type="project" value="InterPro"/>
</dbReference>
<reference evidence="6 7" key="1">
    <citation type="submission" date="2020-07" db="EMBL/GenBank/DDBJ databases">
        <title>Complete genome sequence for Sandaracinobacter sp. M6.</title>
        <authorList>
            <person name="Tang Y."/>
            <person name="Liu Q."/>
            <person name="Guo Z."/>
            <person name="Lei P."/>
            <person name="Huang B."/>
        </authorList>
    </citation>
    <scope>NUCLEOTIDE SEQUENCE [LARGE SCALE GENOMIC DNA]</scope>
    <source>
        <strain evidence="6 7">M6</strain>
    </source>
</reference>
<evidence type="ECO:0000256" key="1">
    <source>
        <dbReference type="ARBA" id="ARBA00007228"/>
    </source>
</evidence>
<name>A0A7G5IDW3_9SPHN</name>